<evidence type="ECO:0000256" key="5">
    <source>
        <dbReference type="ARBA" id="ARBA00022692"/>
    </source>
</evidence>
<dbReference type="Pfam" id="PF02687">
    <property type="entry name" value="FtsX"/>
    <property type="match status" value="1"/>
</dbReference>
<keyword evidence="6 8" id="KW-1133">Transmembrane helix</keyword>
<feature type="transmembrane region" description="Helical" evidence="8">
    <location>
        <begin position="316"/>
        <end position="339"/>
    </location>
</feature>
<evidence type="ECO:0000256" key="1">
    <source>
        <dbReference type="ARBA" id="ARBA00004651"/>
    </source>
</evidence>
<evidence type="ECO:0000256" key="6">
    <source>
        <dbReference type="ARBA" id="ARBA00022989"/>
    </source>
</evidence>
<dbReference type="GO" id="GO:0042953">
    <property type="term" value="P:lipoprotein transport"/>
    <property type="evidence" value="ECO:0007669"/>
    <property type="project" value="InterPro"/>
</dbReference>
<evidence type="ECO:0000313" key="11">
    <source>
        <dbReference type="EMBL" id="SET55401.1"/>
    </source>
</evidence>
<dbReference type="RefSeq" id="WP_093329855.1">
    <property type="nucleotide sequence ID" value="NZ_AP027363.1"/>
</dbReference>
<evidence type="ECO:0000256" key="8">
    <source>
        <dbReference type="SAM" id="Phobius"/>
    </source>
</evidence>
<feature type="transmembrane region" description="Helical" evidence="8">
    <location>
        <begin position="21"/>
        <end position="48"/>
    </location>
</feature>
<dbReference type="NCBIfam" id="NF008357">
    <property type="entry name" value="PRK11146.1"/>
    <property type="match status" value="1"/>
</dbReference>
<keyword evidence="12" id="KW-1185">Reference proteome</keyword>
<evidence type="ECO:0000259" key="9">
    <source>
        <dbReference type="Pfam" id="PF02687"/>
    </source>
</evidence>
<comment type="subcellular location">
    <subcellularLocation>
        <location evidence="1">Cell membrane</location>
        <topology evidence="1">Multi-pass membrane protein</topology>
    </subcellularLocation>
</comment>
<dbReference type="InterPro" id="IPR003838">
    <property type="entry name" value="ABC3_permease_C"/>
</dbReference>
<evidence type="ECO:0000256" key="2">
    <source>
        <dbReference type="ARBA" id="ARBA00005236"/>
    </source>
</evidence>
<dbReference type="NCBIfam" id="TIGR02212">
    <property type="entry name" value="lolCE"/>
    <property type="match status" value="1"/>
</dbReference>
<gene>
    <name evidence="11" type="ORF">SAMN05660429_02058</name>
</gene>
<keyword evidence="7 8" id="KW-0472">Membrane</keyword>
<keyword evidence="4" id="KW-1003">Cell membrane</keyword>
<evidence type="ECO:0000256" key="7">
    <source>
        <dbReference type="ARBA" id="ARBA00023136"/>
    </source>
</evidence>
<dbReference type="OrthoDB" id="9808461at2"/>
<name>A0A1I0FD04_THASX</name>
<accession>A0A1I0FD04</accession>
<dbReference type="InterPro" id="IPR051447">
    <property type="entry name" value="Lipoprotein-release_system"/>
</dbReference>
<feature type="transmembrane region" description="Helical" evidence="8">
    <location>
        <begin position="382"/>
        <end position="402"/>
    </location>
</feature>
<feature type="domain" description="ABC3 transporter permease C-terminal" evidence="9">
    <location>
        <begin position="276"/>
        <end position="409"/>
    </location>
</feature>
<dbReference type="PANTHER" id="PTHR30489">
    <property type="entry name" value="LIPOPROTEIN-RELEASING SYSTEM TRANSMEMBRANE PROTEIN LOLE"/>
    <property type="match status" value="1"/>
</dbReference>
<reference evidence="11 12" key="1">
    <citation type="submission" date="2016-10" db="EMBL/GenBank/DDBJ databases">
        <authorList>
            <person name="de Groot N.N."/>
        </authorList>
    </citation>
    <scope>NUCLEOTIDE SEQUENCE [LARGE SCALE GENOMIC DNA]</scope>
    <source>
        <strain evidence="11 12">DSM 19706</strain>
    </source>
</reference>
<dbReference type="STRING" id="349064.SAMN05660429_02058"/>
<dbReference type="Pfam" id="PF12704">
    <property type="entry name" value="MacB_PCD"/>
    <property type="match status" value="1"/>
</dbReference>
<proteinExistence type="inferred from homology"/>
<dbReference type="EMBL" id="FOHK01000009">
    <property type="protein sequence ID" value="SET55401.1"/>
    <property type="molecule type" value="Genomic_DNA"/>
</dbReference>
<organism evidence="11 12">
    <name type="scientific">Thalassotalea agarivorans</name>
    <name type="common">Thalassomonas agarivorans</name>
    <dbReference type="NCBI Taxonomy" id="349064"/>
    <lineage>
        <taxon>Bacteria</taxon>
        <taxon>Pseudomonadati</taxon>
        <taxon>Pseudomonadota</taxon>
        <taxon>Gammaproteobacteria</taxon>
        <taxon>Alteromonadales</taxon>
        <taxon>Colwelliaceae</taxon>
        <taxon>Thalassotalea</taxon>
    </lineage>
</organism>
<dbReference type="InterPro" id="IPR025857">
    <property type="entry name" value="MacB_PCD"/>
</dbReference>
<sequence length="416" mass="45105">MYKPLSLFLAIRYFRSNQNKGFARFISAASTIGIALGVAVLIIVLSAMNGFEKVLADKLLAIEPHGELQSVEKPFNNWQTAVKNVEQFDGVLAAAPVTSLSAILQKGEQVKATQLKAVDVEQELQVSDIAAYVSSGSWHALSQPNTIVLGSGIAKKLSVSVGDTVQILLPQPPKENSSRMPPPKKVNVAVAAIFHFGGTIDDTLSYTRLADAQGWIEQQSGQTMSIRLKVADVFQARRISYEVAYAIDHYVYIKDWTTTQGHVYNDIQLVRVVMFLVLIVVIAVASFNIVSTLVMAVNDKKGDIAILRTMGASRPLIMFAFIVQGTVNGVLGGVIGAVLGSLVATNLTGIIKSIEHVFGLQFLDANVYFIDFIPSQIHWPDITAALITALVLSFVATLYPAWRATKIDPAKVLGHV</sequence>
<evidence type="ECO:0000313" key="12">
    <source>
        <dbReference type="Proteomes" id="UP000199308"/>
    </source>
</evidence>
<evidence type="ECO:0000256" key="3">
    <source>
        <dbReference type="ARBA" id="ARBA00022448"/>
    </source>
</evidence>
<evidence type="ECO:0000256" key="4">
    <source>
        <dbReference type="ARBA" id="ARBA00022475"/>
    </source>
</evidence>
<dbReference type="GO" id="GO:0098797">
    <property type="term" value="C:plasma membrane protein complex"/>
    <property type="evidence" value="ECO:0007669"/>
    <property type="project" value="TreeGrafter"/>
</dbReference>
<dbReference type="PANTHER" id="PTHR30489:SF0">
    <property type="entry name" value="LIPOPROTEIN-RELEASING SYSTEM TRANSMEMBRANE PROTEIN LOLE"/>
    <property type="match status" value="1"/>
</dbReference>
<keyword evidence="5 8" id="KW-0812">Transmembrane</keyword>
<feature type="transmembrane region" description="Helical" evidence="8">
    <location>
        <begin position="272"/>
        <end position="295"/>
    </location>
</feature>
<dbReference type="GO" id="GO:0044874">
    <property type="term" value="P:lipoprotein localization to outer membrane"/>
    <property type="evidence" value="ECO:0007669"/>
    <property type="project" value="TreeGrafter"/>
</dbReference>
<dbReference type="InterPro" id="IPR011925">
    <property type="entry name" value="LolCE_TM"/>
</dbReference>
<keyword evidence="3" id="KW-0813">Transport</keyword>
<feature type="domain" description="MacB-like periplasmic core" evidence="10">
    <location>
        <begin position="27"/>
        <end position="229"/>
    </location>
</feature>
<comment type="similarity">
    <text evidence="2">Belongs to the ABC-4 integral membrane protein family. LolC/E subfamily.</text>
</comment>
<evidence type="ECO:0000259" key="10">
    <source>
        <dbReference type="Pfam" id="PF12704"/>
    </source>
</evidence>
<keyword evidence="11" id="KW-0449">Lipoprotein</keyword>
<dbReference type="AlphaFoldDB" id="A0A1I0FD04"/>
<protein>
    <submittedName>
        <fullName evidence="11">Lipoprotein-releasing system permease protein</fullName>
    </submittedName>
</protein>
<dbReference type="Proteomes" id="UP000199308">
    <property type="component" value="Unassembled WGS sequence"/>
</dbReference>